<comment type="caution">
    <text evidence="2">The sequence shown here is derived from an EMBL/GenBank/DDBJ whole genome shotgun (WGS) entry which is preliminary data.</text>
</comment>
<name>A0ABU3ZE15_9GAMM</name>
<dbReference type="EMBL" id="JAWJZI010000002">
    <property type="protein sequence ID" value="MDV5168336.1"/>
    <property type="molecule type" value="Genomic_DNA"/>
</dbReference>
<gene>
    <name evidence="2" type="ORF">R2X38_04885</name>
</gene>
<feature type="signal peptide" evidence="1">
    <location>
        <begin position="1"/>
        <end position="19"/>
    </location>
</feature>
<sequence length="109" mass="12501">MFNKTMFSMLLLASVSATAQMIDNDGYYKVEHVYSWSNGEAHIWLESNGGEHQCSDKTYPTRYLMSRNTALEFDHKFSIFLAAKTSGQPVKLRYECDSSNIPFVKAVRF</sequence>
<evidence type="ECO:0000313" key="3">
    <source>
        <dbReference type="Proteomes" id="UP001186452"/>
    </source>
</evidence>
<evidence type="ECO:0000313" key="2">
    <source>
        <dbReference type="EMBL" id="MDV5168336.1"/>
    </source>
</evidence>
<dbReference type="RefSeq" id="WP_317521033.1">
    <property type="nucleotide sequence ID" value="NZ_JAWJZI010000002.1"/>
</dbReference>
<feature type="chain" id="PRO_5047219522" evidence="1">
    <location>
        <begin position="20"/>
        <end position="109"/>
    </location>
</feature>
<reference evidence="2 3" key="1">
    <citation type="submission" date="2023-10" db="EMBL/GenBank/DDBJ databases">
        <title>Marine bacteria isolated from horseshoe crab.</title>
        <authorList>
            <person name="Cheng T.H."/>
        </authorList>
    </citation>
    <scope>NUCLEOTIDE SEQUENCE [LARGE SCALE GENOMIC DNA]</scope>
    <source>
        <strain evidence="2 3">HSC6</strain>
    </source>
</reference>
<accession>A0ABU3ZE15</accession>
<proteinExistence type="predicted"/>
<organism evidence="2 3">
    <name type="scientific">Photobacterium rosenbergii</name>
    <dbReference type="NCBI Taxonomy" id="294936"/>
    <lineage>
        <taxon>Bacteria</taxon>
        <taxon>Pseudomonadati</taxon>
        <taxon>Pseudomonadota</taxon>
        <taxon>Gammaproteobacteria</taxon>
        <taxon>Vibrionales</taxon>
        <taxon>Vibrionaceae</taxon>
        <taxon>Photobacterium</taxon>
    </lineage>
</organism>
<keyword evidence="3" id="KW-1185">Reference proteome</keyword>
<evidence type="ECO:0000256" key="1">
    <source>
        <dbReference type="SAM" id="SignalP"/>
    </source>
</evidence>
<protein>
    <submittedName>
        <fullName evidence="2">Uncharacterized protein</fullName>
    </submittedName>
</protein>
<dbReference type="Proteomes" id="UP001186452">
    <property type="component" value="Unassembled WGS sequence"/>
</dbReference>
<keyword evidence="1" id="KW-0732">Signal</keyword>